<feature type="transmembrane region" description="Helical" evidence="1">
    <location>
        <begin position="111"/>
        <end position="136"/>
    </location>
</feature>
<accession>M5EPZ5</accession>
<feature type="transmembrane region" description="Helical" evidence="1">
    <location>
        <begin position="188"/>
        <end position="215"/>
    </location>
</feature>
<dbReference type="STRING" id="1297569.MESS2_310012"/>
<name>M5EPZ5_9HYPH</name>
<evidence type="ECO:0000313" key="2">
    <source>
        <dbReference type="EMBL" id="CCV06387.1"/>
    </source>
</evidence>
<keyword evidence="3" id="KW-1185">Reference proteome</keyword>
<gene>
    <name evidence="2" type="ORF">MESS2_310012</name>
</gene>
<sequence>MFAYPMPDFVKATPMTSRLPAKARIIPAEFDQNAVGRSLTAMILRLSRHAAALCFASAAVFIAMTAMEFLYFRSLSGGLPSLDMRFAGFTPDEGMAWLTALGRRGGEIILVWHYLTFDLLFPALLSVTMVSLILATGRRLKNFRAMPAQLQSLLAVVLVLPYTLADYAQNIAVARLLSDFLSANPDSLSFASALTVTKFALLAIPLAVIAVFYLAGQKRL</sequence>
<proteinExistence type="predicted"/>
<protein>
    <submittedName>
        <fullName evidence="2">Uncharacterized protein</fullName>
    </submittedName>
</protein>
<organism evidence="2 3">
    <name type="scientific">Mesorhizobium metallidurans STM 2683</name>
    <dbReference type="NCBI Taxonomy" id="1297569"/>
    <lineage>
        <taxon>Bacteria</taxon>
        <taxon>Pseudomonadati</taxon>
        <taxon>Pseudomonadota</taxon>
        <taxon>Alphaproteobacteria</taxon>
        <taxon>Hyphomicrobiales</taxon>
        <taxon>Phyllobacteriaceae</taxon>
        <taxon>Mesorhizobium</taxon>
    </lineage>
</organism>
<evidence type="ECO:0000313" key="3">
    <source>
        <dbReference type="Proteomes" id="UP000012062"/>
    </source>
</evidence>
<reference evidence="2 3" key="1">
    <citation type="submission" date="2013-02" db="EMBL/GenBank/DDBJ databases">
        <authorList>
            <person name="Genoscope - CEA"/>
        </authorList>
    </citation>
    <scope>NUCLEOTIDE SEQUENCE [LARGE SCALE GENOMIC DNA]</scope>
    <source>
        <strain evidence="2 3">STM 2683</strain>
    </source>
</reference>
<feature type="transmembrane region" description="Helical" evidence="1">
    <location>
        <begin position="50"/>
        <end position="72"/>
    </location>
</feature>
<keyword evidence="1" id="KW-0812">Transmembrane</keyword>
<comment type="caution">
    <text evidence="2">The sequence shown here is derived from an EMBL/GenBank/DDBJ whole genome shotgun (WGS) entry which is preliminary data.</text>
</comment>
<dbReference type="EMBL" id="CAUM01000097">
    <property type="protein sequence ID" value="CCV06387.1"/>
    <property type="molecule type" value="Genomic_DNA"/>
</dbReference>
<keyword evidence="1" id="KW-1133">Transmembrane helix</keyword>
<evidence type="ECO:0000256" key="1">
    <source>
        <dbReference type="SAM" id="Phobius"/>
    </source>
</evidence>
<dbReference type="AlphaFoldDB" id="M5EPZ5"/>
<dbReference type="Proteomes" id="UP000012062">
    <property type="component" value="Unassembled WGS sequence"/>
</dbReference>
<keyword evidence="1" id="KW-0472">Membrane</keyword>
<dbReference type="eggNOG" id="ENOG50330GK">
    <property type="taxonomic scope" value="Bacteria"/>
</dbReference>
<feature type="transmembrane region" description="Helical" evidence="1">
    <location>
        <begin position="148"/>
        <end position="168"/>
    </location>
</feature>